<dbReference type="Proteomes" id="UP000228996">
    <property type="component" value="Unassembled WGS sequence"/>
</dbReference>
<dbReference type="InterPro" id="IPR029063">
    <property type="entry name" value="SAM-dependent_MTases_sf"/>
</dbReference>
<dbReference type="Gene3D" id="3.40.50.150">
    <property type="entry name" value="Vaccinia Virus protein VP39"/>
    <property type="match status" value="1"/>
</dbReference>
<dbReference type="Pfam" id="PF13489">
    <property type="entry name" value="Methyltransf_23"/>
    <property type="match status" value="1"/>
</dbReference>
<gene>
    <name evidence="1" type="ORF">COT44_04890</name>
</gene>
<sequence>MFILHKNCIDEVLKEISAKYKQKKRFLDVGCGDGTRTVLFARFGREIFGVDRQDWRKKTFINKIKFKKADFLKKTLPCADKYFDIVFSFDVIEHLREPRIILREIHRLLKDDGILIISTPNRHRLAGLILLLLGLRKIPYFPDPNHSRIPYSAHEIEYTYKELQSLLEKEGFSIIKGQKIFYGVTGGWGLRSLFSLPFCHNIFFECKK</sequence>
<dbReference type="EMBL" id="PEYO01000022">
    <property type="protein sequence ID" value="PIU03199.1"/>
    <property type="molecule type" value="Genomic_DNA"/>
</dbReference>
<name>A0A2M6XC41_9BACT</name>
<dbReference type="SUPFAM" id="SSF53335">
    <property type="entry name" value="S-adenosyl-L-methionine-dependent methyltransferases"/>
    <property type="match status" value="1"/>
</dbReference>
<protein>
    <recommendedName>
        <fullName evidence="3">Methyltransferase type 11 domain-containing protein</fullName>
    </recommendedName>
</protein>
<organism evidence="1 2">
    <name type="scientific">Candidatus Shapirobacteria bacterium CG08_land_8_20_14_0_20_39_18</name>
    <dbReference type="NCBI Taxonomy" id="1974883"/>
    <lineage>
        <taxon>Bacteria</taxon>
        <taxon>Candidatus Shapironibacteriota</taxon>
    </lineage>
</organism>
<reference evidence="2" key="1">
    <citation type="submission" date="2017-09" db="EMBL/GenBank/DDBJ databases">
        <title>Depth-based differentiation of microbial function through sediment-hosted aquifers and enrichment of novel symbionts in the deep terrestrial subsurface.</title>
        <authorList>
            <person name="Probst A.J."/>
            <person name="Ladd B."/>
            <person name="Jarett J.K."/>
            <person name="Geller-Mcgrath D.E."/>
            <person name="Sieber C.M.K."/>
            <person name="Emerson J.B."/>
            <person name="Anantharaman K."/>
            <person name="Thomas B.C."/>
            <person name="Malmstrom R."/>
            <person name="Stieglmeier M."/>
            <person name="Klingl A."/>
            <person name="Woyke T."/>
            <person name="Ryan C.M."/>
            <person name="Banfield J.F."/>
        </authorList>
    </citation>
    <scope>NUCLEOTIDE SEQUENCE [LARGE SCALE GENOMIC DNA]</scope>
</reference>
<comment type="caution">
    <text evidence="1">The sequence shown here is derived from an EMBL/GenBank/DDBJ whole genome shotgun (WGS) entry which is preliminary data.</text>
</comment>
<dbReference type="PANTHER" id="PTHR43861:SF6">
    <property type="entry name" value="METHYLTRANSFERASE TYPE 11"/>
    <property type="match status" value="1"/>
</dbReference>
<evidence type="ECO:0000313" key="2">
    <source>
        <dbReference type="Proteomes" id="UP000228996"/>
    </source>
</evidence>
<evidence type="ECO:0000313" key="1">
    <source>
        <dbReference type="EMBL" id="PIU03199.1"/>
    </source>
</evidence>
<dbReference type="PANTHER" id="PTHR43861">
    <property type="entry name" value="TRANS-ACONITATE 2-METHYLTRANSFERASE-RELATED"/>
    <property type="match status" value="1"/>
</dbReference>
<dbReference type="AlphaFoldDB" id="A0A2M6XC41"/>
<evidence type="ECO:0008006" key="3">
    <source>
        <dbReference type="Google" id="ProtNLM"/>
    </source>
</evidence>
<dbReference type="CDD" id="cd02440">
    <property type="entry name" value="AdoMet_MTases"/>
    <property type="match status" value="1"/>
</dbReference>
<proteinExistence type="predicted"/>
<accession>A0A2M6XC41</accession>